<dbReference type="RefSeq" id="WP_091698838.1">
    <property type="nucleotide sequence ID" value="NZ_FOAK01000002.1"/>
</dbReference>
<protein>
    <recommendedName>
        <fullName evidence="3">Polymorphic outer membrane protein repeat-containing protein</fullName>
    </recommendedName>
</protein>
<proteinExistence type="predicted"/>
<dbReference type="InterPro" id="IPR011050">
    <property type="entry name" value="Pectin_lyase_fold/virulence"/>
</dbReference>
<evidence type="ECO:0000313" key="1">
    <source>
        <dbReference type="EMBL" id="SEK43552.1"/>
    </source>
</evidence>
<dbReference type="OrthoDB" id="78345at2157"/>
<dbReference type="InterPro" id="IPR008969">
    <property type="entry name" value="CarboxyPept-like_regulatory"/>
</dbReference>
<dbReference type="STRING" id="190974.SAMN05216439_0939"/>
<reference evidence="1 2" key="1">
    <citation type="submission" date="2016-10" db="EMBL/GenBank/DDBJ databases">
        <authorList>
            <person name="de Groot N.N."/>
        </authorList>
    </citation>
    <scope>NUCLEOTIDE SEQUENCE [LARGE SCALE GENOMIC DNA]</scope>
    <source>
        <strain evidence="1 2">DSM 11978</strain>
    </source>
</reference>
<dbReference type="EMBL" id="FOAK01000002">
    <property type="protein sequence ID" value="SEK43552.1"/>
    <property type="molecule type" value="Genomic_DNA"/>
</dbReference>
<dbReference type="Gene3D" id="2.60.40.10">
    <property type="entry name" value="Immunoglobulins"/>
    <property type="match status" value="2"/>
</dbReference>
<dbReference type="SMART" id="SM00710">
    <property type="entry name" value="PbH1"/>
    <property type="match status" value="8"/>
</dbReference>
<sequence>MKLNKIIVLSLFLVLICFIGAASATEDVNDTAIADSEIDEVSAVDIEQSVDDNEITEIQSSDESNKVLARGTPTTAKDWNTLRTKCEKTTDQYITLTGTSYPIGTYITFKNSATIVGSDVSYITGGSTSNTPFVNNNSALTLHFINVKFLNVNAKNLLELDGTVYLDNCTFDNVQTATGHNSVIYNTNNLMYLTGCNITNCHTGYGAVSNYNSGSTTSPVMYVDDCRFINNSASVEPGAINNCGILYVNNSEFDGNHANWWAGAIHTHTNAQTEIENTNFRRNTAGWNGGALFTYSKLKIKNCTFEDNNCTTNNGGGAIGAYNYGSGYNITIDSSRFNYNTNLCYAYTNISTTSVGRGGAISVLNGGYLTVYNSNFTGNYAKIGQAIAAATYNYENGTGGNPHIKICNNKFTDHTATGIDTVVITGNDYIFNNNVFINSYQNTIYTGTGNTYNSAALPGNLNSKLNLKTKLRATNTEILSDYQDHDVVYVNVSSDKDAEDDNVHGQSWDDAYGGLECFVMAINYLHNNGIIYIADGRYNEDYGYEYSIAHGNFTMIGQGPKTNIEKIITTVYGGSDQNSTHNFINLSFTGKDFGINANFINCTFLGSISISKGLTYHDPNHVVEYGYAQTYFMNFNNCVFKDVNTTNALVTLYKYGAVNFTNCIFENITADSIVYRNDINYFEEDGISFKNCTFTNCKYNGIADSLANFDDAVVIEDCTYDSEVALGTTEVNGHYYINATKLKVTAVGTSISIKSNENNVIVNLTDVNGNPVANAGIIYSIAGTNASATTGADGTFTLSNLKGIVNITVYYSGNESYLASNKSDNFIFKYNTAVSSAVNGDDILITLKDNENNPIANANVIYTVNGIDYNATTDENGTVTVSNLKGKFAFNVLYKGDTLHTASNASNTFIFKYGTKITAKKVTATYNVAKNLVITLKDENGIAIAGKKVTVKVGSIRKTLTTKDKGQVTLKVSNLLPKTYSATVTYAGDDTHIKSSVKVKVVVKKATLKVSAKAKKFKKSLKTKKYSIVLKNNVGKVLKKTKVTLKIKGKTFKAYTNSKGIATFKITKLTKKGKYNAYIKFAGSKYYNSLNKKVKITLK</sequence>
<evidence type="ECO:0008006" key="3">
    <source>
        <dbReference type="Google" id="ProtNLM"/>
    </source>
</evidence>
<dbReference type="AlphaFoldDB" id="A0A1H7H2N3"/>
<name>A0A1H7H2N3_9EURY</name>
<dbReference type="SUPFAM" id="SSF49464">
    <property type="entry name" value="Carboxypeptidase regulatory domain-like"/>
    <property type="match status" value="1"/>
</dbReference>
<dbReference type="Proteomes" id="UP000199506">
    <property type="component" value="Unassembled WGS sequence"/>
</dbReference>
<evidence type="ECO:0000313" key="2">
    <source>
        <dbReference type="Proteomes" id="UP000199506"/>
    </source>
</evidence>
<dbReference type="InterPro" id="IPR013783">
    <property type="entry name" value="Ig-like_fold"/>
</dbReference>
<dbReference type="SUPFAM" id="SSF51126">
    <property type="entry name" value="Pectin lyase-like"/>
    <property type="match status" value="1"/>
</dbReference>
<dbReference type="InterPro" id="IPR006626">
    <property type="entry name" value="PbH1"/>
</dbReference>
<gene>
    <name evidence="1" type="ORF">SAMN05216439_0939</name>
</gene>
<organism evidence="1 2">
    <name type="scientific">Methanobrevibacter gottschalkii</name>
    <dbReference type="NCBI Taxonomy" id="190974"/>
    <lineage>
        <taxon>Archaea</taxon>
        <taxon>Methanobacteriati</taxon>
        <taxon>Methanobacteriota</taxon>
        <taxon>Methanomada group</taxon>
        <taxon>Methanobacteria</taxon>
        <taxon>Methanobacteriales</taxon>
        <taxon>Methanobacteriaceae</taxon>
        <taxon>Methanobrevibacter</taxon>
    </lineage>
</organism>
<accession>A0A1H7H2N3</accession>